<protein>
    <submittedName>
        <fullName evidence="1">Uncharacterized protein</fullName>
    </submittedName>
</protein>
<sequence length="503" mass="55794">MDRRTHEGPMDFEYQNGTGPMDGRSPFAQISMNARNAIGAGNDNSAKKRSFSIFGSPSKSTSTYPSLREPASQPHFFAQPSSPTRPLPSLPTNARNNPLFSTPRKLDVDFASSGGETPKSPEHNDSDATPDTNTNSNMGFRNQVARFGSDNVPVFNAGGSPSRKDRDRVKDMDRKDDKERRGSWFSRAWDKTGISPSPGRGEVAKASVYTNAMEKRIRKKRSREVQRALARRRASCTDSDFEGDSSIAAVPRSRQVSGSKTTEAGTQDGDGTGKKGPHWMYTLFDFLTTHPTLPHILSFYAQLFLNLFLIAGFVYILYSFWATIRSDVDKKSSEAVAELLAEMAVCAQQYTDNRCERNTRVPAMEVVCNNWEKCMSRDPRSVGRARVSAHTFAEIFNSFIEPISYKAMIFTALLIFGSVAISNFAFSIFRDKAAAAQAANHHHYYNGPPVPPTPQRSFSGGHQLQDGYWTPFQPQQGLEPAPSQYPVAGIEGQGSPVRRLQYH</sequence>
<proteinExistence type="predicted"/>
<evidence type="ECO:0000313" key="2">
    <source>
        <dbReference type="Proteomes" id="UP001320706"/>
    </source>
</evidence>
<reference evidence="1" key="1">
    <citation type="submission" date="2024-02" db="EMBL/GenBank/DDBJ databases">
        <title>Metagenome Assembled Genome of Zalaria obscura JY119.</title>
        <authorList>
            <person name="Vighnesh L."/>
            <person name="Jagadeeshwari U."/>
            <person name="Venkata Ramana C."/>
            <person name="Sasikala C."/>
        </authorList>
    </citation>
    <scope>NUCLEOTIDE SEQUENCE</scope>
    <source>
        <strain evidence="1">JY119</strain>
    </source>
</reference>
<comment type="caution">
    <text evidence="1">The sequence shown here is derived from an EMBL/GenBank/DDBJ whole genome shotgun (WGS) entry which is preliminary data.</text>
</comment>
<keyword evidence="2" id="KW-1185">Reference proteome</keyword>
<dbReference type="EMBL" id="JAMKPW020000043">
    <property type="protein sequence ID" value="KAK8194342.1"/>
    <property type="molecule type" value="Genomic_DNA"/>
</dbReference>
<dbReference type="Proteomes" id="UP001320706">
    <property type="component" value="Unassembled WGS sequence"/>
</dbReference>
<evidence type="ECO:0000313" key="1">
    <source>
        <dbReference type="EMBL" id="KAK8194342.1"/>
    </source>
</evidence>
<accession>A0ACC3S474</accession>
<organism evidence="1 2">
    <name type="scientific">Zalaria obscura</name>
    <dbReference type="NCBI Taxonomy" id="2024903"/>
    <lineage>
        <taxon>Eukaryota</taxon>
        <taxon>Fungi</taxon>
        <taxon>Dikarya</taxon>
        <taxon>Ascomycota</taxon>
        <taxon>Pezizomycotina</taxon>
        <taxon>Dothideomycetes</taxon>
        <taxon>Dothideomycetidae</taxon>
        <taxon>Dothideales</taxon>
        <taxon>Zalariaceae</taxon>
        <taxon>Zalaria</taxon>
    </lineage>
</organism>
<name>A0ACC3S474_9PEZI</name>
<gene>
    <name evidence="1" type="ORF">M8818_007531</name>
</gene>